<dbReference type="InterPro" id="IPR036291">
    <property type="entry name" value="NAD(P)-bd_dom_sf"/>
</dbReference>
<reference evidence="2 3" key="1">
    <citation type="submission" date="2024-10" db="EMBL/GenBank/DDBJ databases">
        <title>The Natural Products Discovery Center: Release of the First 8490 Sequenced Strains for Exploring Actinobacteria Biosynthetic Diversity.</title>
        <authorList>
            <person name="Kalkreuter E."/>
            <person name="Kautsar S.A."/>
            <person name="Yang D."/>
            <person name="Bader C.D."/>
            <person name="Teijaro C.N."/>
            <person name="Fluegel L."/>
            <person name="Davis C.M."/>
            <person name="Simpson J.R."/>
            <person name="Lauterbach L."/>
            <person name="Steele A.D."/>
            <person name="Gui C."/>
            <person name="Meng S."/>
            <person name="Li G."/>
            <person name="Viehrig K."/>
            <person name="Ye F."/>
            <person name="Su P."/>
            <person name="Kiefer A.F."/>
            <person name="Nichols A."/>
            <person name="Cepeda A.J."/>
            <person name="Yan W."/>
            <person name="Fan B."/>
            <person name="Jiang Y."/>
            <person name="Adhikari A."/>
            <person name="Zheng C.-J."/>
            <person name="Schuster L."/>
            <person name="Cowan T.M."/>
            <person name="Smanski M.J."/>
            <person name="Chevrette M.G."/>
            <person name="De Carvalho L.P.S."/>
            <person name="Shen B."/>
        </authorList>
    </citation>
    <scope>NUCLEOTIDE SEQUENCE [LARGE SCALE GENOMIC DNA]</scope>
    <source>
        <strain evidence="2 3">NPDC020327</strain>
    </source>
</reference>
<accession>A0ABW7ULP9</accession>
<dbReference type="Gene3D" id="3.40.50.720">
    <property type="entry name" value="NAD(P)-binding Rossmann-like Domain"/>
    <property type="match status" value="1"/>
</dbReference>
<gene>
    <name evidence="2" type="ORF">ACH429_00750</name>
</gene>
<comment type="caution">
    <text evidence="2">The sequence shown here is derived from an EMBL/GenBank/DDBJ whole genome shotgun (WGS) entry which is preliminary data.</text>
</comment>
<dbReference type="PANTHER" id="PTHR43943:SF2">
    <property type="entry name" value="DEHYDROGENASE_REDUCTASE 4"/>
    <property type="match status" value="1"/>
</dbReference>
<sequence length="262" mass="27175">MNSTGRVAIVTGASRGIGFGIARALVERGDFVCVTARGKEGLEEAVVKLGGPDRALGVVGAAQDEDHQAGVMSATLERFGRIDYLVNNVGTNTAFGPLAGVGVADARNILEINVLSALGFAQHTHEAWMGEHGGAIVNIASISALGAAPFMGLYAVSKAAVVSLTTQLAYEFAPDIRVNAIAPALVKTDFAAGAYVGREPETAATYPLQRLGRPEDIAGAAAFLLSEQSGWMTGQTIIIDGGITLRADRGGARRTRRARTAQ</sequence>
<organism evidence="2 3">
    <name type="scientific">Streptomyces pathocidini</name>
    <dbReference type="NCBI Taxonomy" id="1650571"/>
    <lineage>
        <taxon>Bacteria</taxon>
        <taxon>Bacillati</taxon>
        <taxon>Actinomycetota</taxon>
        <taxon>Actinomycetes</taxon>
        <taxon>Kitasatosporales</taxon>
        <taxon>Streptomycetaceae</taxon>
        <taxon>Streptomyces</taxon>
    </lineage>
</organism>
<evidence type="ECO:0000256" key="1">
    <source>
        <dbReference type="ARBA" id="ARBA00006484"/>
    </source>
</evidence>
<dbReference type="PRINTS" id="PR00080">
    <property type="entry name" value="SDRFAMILY"/>
</dbReference>
<dbReference type="InterPro" id="IPR020904">
    <property type="entry name" value="Sc_DH/Rdtase_CS"/>
</dbReference>
<evidence type="ECO:0000313" key="3">
    <source>
        <dbReference type="Proteomes" id="UP001611548"/>
    </source>
</evidence>
<dbReference type="PANTHER" id="PTHR43943">
    <property type="entry name" value="DEHYDROGENASE/REDUCTASE (SDR FAMILY) MEMBER 4"/>
    <property type="match status" value="1"/>
</dbReference>
<protein>
    <submittedName>
        <fullName evidence="2">SDR family oxidoreductase</fullName>
    </submittedName>
</protein>
<keyword evidence="3" id="KW-1185">Reference proteome</keyword>
<evidence type="ECO:0000313" key="2">
    <source>
        <dbReference type="EMBL" id="MFI1962670.1"/>
    </source>
</evidence>
<dbReference type="EMBL" id="JBIRWE010000001">
    <property type="protein sequence ID" value="MFI1962670.1"/>
    <property type="molecule type" value="Genomic_DNA"/>
</dbReference>
<dbReference type="PROSITE" id="PS00061">
    <property type="entry name" value="ADH_SHORT"/>
    <property type="match status" value="1"/>
</dbReference>
<dbReference type="CDD" id="cd05233">
    <property type="entry name" value="SDR_c"/>
    <property type="match status" value="1"/>
</dbReference>
<dbReference type="Pfam" id="PF13561">
    <property type="entry name" value="adh_short_C2"/>
    <property type="match status" value="1"/>
</dbReference>
<dbReference type="RefSeq" id="WP_055470274.1">
    <property type="nucleotide sequence ID" value="NZ_JBIRWE010000001.1"/>
</dbReference>
<proteinExistence type="inferred from homology"/>
<dbReference type="Proteomes" id="UP001611548">
    <property type="component" value="Unassembled WGS sequence"/>
</dbReference>
<dbReference type="NCBIfam" id="NF005559">
    <property type="entry name" value="PRK07231.1"/>
    <property type="match status" value="1"/>
</dbReference>
<comment type="similarity">
    <text evidence="1">Belongs to the short-chain dehydrogenases/reductases (SDR) family.</text>
</comment>
<name>A0ABW7ULP9_9ACTN</name>
<dbReference type="SUPFAM" id="SSF51735">
    <property type="entry name" value="NAD(P)-binding Rossmann-fold domains"/>
    <property type="match status" value="1"/>
</dbReference>
<dbReference type="InterPro" id="IPR002347">
    <property type="entry name" value="SDR_fam"/>
</dbReference>
<dbReference type="PRINTS" id="PR00081">
    <property type="entry name" value="GDHRDH"/>
</dbReference>